<name>D5BTD8_PUNMI</name>
<dbReference type="PROSITE" id="PS51128">
    <property type="entry name" value="ZF_DKSA_2"/>
    <property type="match status" value="1"/>
</dbReference>
<organism evidence="7 8">
    <name type="scientific">Puniceispirillum marinum (strain IMCC1322)</name>
    <dbReference type="NCBI Taxonomy" id="488538"/>
    <lineage>
        <taxon>Bacteria</taxon>
        <taxon>Pseudomonadati</taxon>
        <taxon>Pseudomonadota</taxon>
        <taxon>Alphaproteobacteria</taxon>
        <taxon>Candidatus Puniceispirillales</taxon>
        <taxon>Candidatus Puniceispirillaceae</taxon>
        <taxon>Candidatus Puniceispirillum</taxon>
    </lineage>
</organism>
<evidence type="ECO:0000313" key="8">
    <source>
        <dbReference type="Proteomes" id="UP000007460"/>
    </source>
</evidence>
<dbReference type="AlphaFoldDB" id="D5BTD8"/>
<protein>
    <recommendedName>
        <fullName evidence="6">Zinc finger DksA/TraR C4-type domain-containing protein</fullName>
    </recommendedName>
</protein>
<gene>
    <name evidence="7" type="ordered locus">SAR116_1292</name>
</gene>
<feature type="compositionally biased region" description="Basic and acidic residues" evidence="5">
    <location>
        <begin position="184"/>
        <end position="200"/>
    </location>
</feature>
<keyword evidence="8" id="KW-1185">Reference proteome</keyword>
<keyword evidence="3" id="KW-0862">Zinc</keyword>
<evidence type="ECO:0000256" key="3">
    <source>
        <dbReference type="ARBA" id="ARBA00022833"/>
    </source>
</evidence>
<dbReference type="InterPro" id="IPR000962">
    <property type="entry name" value="Znf_DskA_TraR"/>
</dbReference>
<dbReference type="eggNOG" id="COG1734">
    <property type="taxonomic scope" value="Bacteria"/>
</dbReference>
<keyword evidence="2" id="KW-0863">Zinc-finger</keyword>
<keyword evidence="1" id="KW-0479">Metal-binding</keyword>
<feature type="region of interest" description="Disordered" evidence="5">
    <location>
        <begin position="184"/>
        <end position="206"/>
    </location>
</feature>
<sequence>MEIKTIKISSEEGDLIVYFEPTSGEYTFLSEDKGALFSLSGETMENLIDFTRKLKTPQVVTREKAYNVEDKRKTHPNAYKKWEKEDDDQLIDMWKRGLSVSVMSDELMRNKGAIRSRLSKLGCDVVHKKPNALVGDNISISLVVEDGYCNECGVQIDPKRLEAISEAKQCTECASKMPFEKQRIEEPLGSRDDFRKDRNSWRRTNS</sequence>
<evidence type="ECO:0000256" key="5">
    <source>
        <dbReference type="SAM" id="MobiDB-lite"/>
    </source>
</evidence>
<dbReference type="KEGG" id="apb:SAR116_1292"/>
<evidence type="ECO:0000313" key="7">
    <source>
        <dbReference type="EMBL" id="ADE39535.1"/>
    </source>
</evidence>
<evidence type="ECO:0000256" key="4">
    <source>
        <dbReference type="PROSITE-ProRule" id="PRU00510"/>
    </source>
</evidence>
<dbReference type="GO" id="GO:0008270">
    <property type="term" value="F:zinc ion binding"/>
    <property type="evidence" value="ECO:0007669"/>
    <property type="project" value="UniProtKB-KW"/>
</dbReference>
<evidence type="ECO:0000256" key="1">
    <source>
        <dbReference type="ARBA" id="ARBA00022723"/>
    </source>
</evidence>
<evidence type="ECO:0000256" key="2">
    <source>
        <dbReference type="ARBA" id="ARBA00022771"/>
    </source>
</evidence>
<accession>D5BTD8</accession>
<dbReference type="Gene3D" id="1.20.120.910">
    <property type="entry name" value="DksA, coiled-coil domain"/>
    <property type="match status" value="1"/>
</dbReference>
<dbReference type="EMBL" id="CP001751">
    <property type="protein sequence ID" value="ADE39535.1"/>
    <property type="molecule type" value="Genomic_DNA"/>
</dbReference>
<feature type="domain" description="Zinc finger DksA/TraR C4-type" evidence="6">
    <location>
        <begin position="147"/>
        <end position="176"/>
    </location>
</feature>
<dbReference type="HOGENOM" id="CLU_1331048_0_0_5"/>
<evidence type="ECO:0000259" key="6">
    <source>
        <dbReference type="Pfam" id="PF01258"/>
    </source>
</evidence>
<dbReference type="RefSeq" id="WP_013046162.1">
    <property type="nucleotide sequence ID" value="NC_014010.1"/>
</dbReference>
<dbReference type="Proteomes" id="UP000007460">
    <property type="component" value="Chromosome"/>
</dbReference>
<feature type="zinc finger region" description="dksA C4-type" evidence="4">
    <location>
        <begin position="149"/>
        <end position="173"/>
    </location>
</feature>
<reference evidence="7 8" key="1">
    <citation type="journal article" date="2010" name="J. Bacteriol.">
        <title>Complete genome sequence of "Candidatus Puniceispirillum marinum" IMCC1322, a representative of the SAR116 clade in the Alphaproteobacteria.</title>
        <authorList>
            <person name="Oh H.M."/>
            <person name="Kwon K.K."/>
            <person name="Kang I."/>
            <person name="Kang S.G."/>
            <person name="Lee J.H."/>
            <person name="Kim S.J."/>
            <person name="Cho J.C."/>
        </authorList>
    </citation>
    <scope>NUCLEOTIDE SEQUENCE [LARGE SCALE GENOMIC DNA]</scope>
    <source>
        <strain evidence="7 8">IMCC1322</strain>
    </source>
</reference>
<proteinExistence type="predicted"/>
<dbReference type="STRING" id="488538.SAR116_1292"/>
<dbReference type="Pfam" id="PF01258">
    <property type="entry name" value="zf-dskA_traR"/>
    <property type="match status" value="1"/>
</dbReference>